<feature type="domain" description="5'-3' exonuclease" evidence="18">
    <location>
        <begin position="2"/>
        <end position="262"/>
    </location>
</feature>
<dbReference type="Gene3D" id="3.30.70.370">
    <property type="match status" value="1"/>
</dbReference>
<dbReference type="InterPro" id="IPR020046">
    <property type="entry name" value="5-3_exonucl_a-hlix_arch_N"/>
</dbReference>
<dbReference type="Pfam" id="PF02739">
    <property type="entry name" value="5_3_exonuc_N"/>
    <property type="match status" value="1"/>
</dbReference>
<dbReference type="InterPro" id="IPR008918">
    <property type="entry name" value="HhH2"/>
</dbReference>
<dbReference type="Pfam" id="PF01367">
    <property type="entry name" value="5_3_exonuc"/>
    <property type="match status" value="1"/>
</dbReference>
<evidence type="ECO:0000256" key="5">
    <source>
        <dbReference type="ARBA" id="ARBA00022695"/>
    </source>
</evidence>
<dbReference type="Gene3D" id="1.20.1060.10">
    <property type="entry name" value="Taq DNA Polymerase, Chain T, domain 4"/>
    <property type="match status" value="1"/>
</dbReference>
<dbReference type="InterPro" id="IPR019760">
    <property type="entry name" value="DNA-dir_DNA_pol_A_CS"/>
</dbReference>
<evidence type="ECO:0000256" key="14">
    <source>
        <dbReference type="ARBA" id="ARBA00049244"/>
    </source>
</evidence>
<dbReference type="SMART" id="SM00474">
    <property type="entry name" value="35EXOc"/>
    <property type="match status" value="1"/>
</dbReference>
<evidence type="ECO:0000256" key="8">
    <source>
        <dbReference type="ARBA" id="ARBA00022763"/>
    </source>
</evidence>
<dbReference type="FunFam" id="1.20.1060.10:FF:000001">
    <property type="entry name" value="DNA polymerase I"/>
    <property type="match status" value="1"/>
</dbReference>
<evidence type="ECO:0000256" key="10">
    <source>
        <dbReference type="ARBA" id="ARBA00022839"/>
    </source>
</evidence>
<dbReference type="NCBIfam" id="NF004397">
    <property type="entry name" value="PRK05755.1"/>
    <property type="match status" value="1"/>
</dbReference>
<dbReference type="Pfam" id="PF22619">
    <property type="entry name" value="DNA_polI_exo1"/>
    <property type="match status" value="1"/>
</dbReference>
<dbReference type="GO" id="GO:0003677">
    <property type="term" value="F:DNA binding"/>
    <property type="evidence" value="ECO:0007669"/>
    <property type="project" value="UniProtKB-UniRule"/>
</dbReference>
<dbReference type="Pfam" id="PF00476">
    <property type="entry name" value="DNA_pol_A"/>
    <property type="match status" value="1"/>
</dbReference>
<dbReference type="Proteomes" id="UP001172911">
    <property type="component" value="Unassembled WGS sequence"/>
</dbReference>
<dbReference type="PANTHER" id="PTHR10133">
    <property type="entry name" value="DNA POLYMERASE I"/>
    <property type="match status" value="1"/>
</dbReference>
<accession>A0AAW7ZC76</accession>
<dbReference type="CDD" id="cd09859">
    <property type="entry name" value="PIN_53EXO"/>
    <property type="match status" value="1"/>
</dbReference>
<comment type="caution">
    <text evidence="20">The sequence shown here is derived from an EMBL/GenBank/DDBJ whole genome shotgun (WGS) entry which is preliminary data.</text>
</comment>
<dbReference type="InterPro" id="IPR002298">
    <property type="entry name" value="DNA_polymerase_A"/>
</dbReference>
<dbReference type="FunFam" id="3.40.50.1010:FF:000001">
    <property type="entry name" value="DNA polymerase I"/>
    <property type="match status" value="1"/>
</dbReference>
<evidence type="ECO:0000256" key="6">
    <source>
        <dbReference type="ARBA" id="ARBA00022705"/>
    </source>
</evidence>
<dbReference type="NCBIfam" id="TIGR00593">
    <property type="entry name" value="pola"/>
    <property type="match status" value="1"/>
</dbReference>
<dbReference type="FunFam" id="1.10.150.20:FF:000002">
    <property type="entry name" value="DNA polymerase I"/>
    <property type="match status" value="1"/>
</dbReference>
<keyword evidence="11 16" id="KW-0239">DNA-directed DNA polymerase</keyword>
<comment type="similarity">
    <text evidence="1 16">Belongs to the DNA polymerase type-A family.</text>
</comment>
<dbReference type="SMART" id="SM00475">
    <property type="entry name" value="53EXOc"/>
    <property type="match status" value="1"/>
</dbReference>
<dbReference type="InterPro" id="IPR001098">
    <property type="entry name" value="DNA-dir_DNA_pol_A_palm_dom"/>
</dbReference>
<keyword evidence="4 16" id="KW-0808">Transferase</keyword>
<comment type="catalytic activity">
    <reaction evidence="14 16">
        <text>DNA(n) + a 2'-deoxyribonucleoside 5'-triphosphate = DNA(n+1) + diphosphate</text>
        <dbReference type="Rhea" id="RHEA:22508"/>
        <dbReference type="Rhea" id="RHEA-COMP:17339"/>
        <dbReference type="Rhea" id="RHEA-COMP:17340"/>
        <dbReference type="ChEBI" id="CHEBI:33019"/>
        <dbReference type="ChEBI" id="CHEBI:61560"/>
        <dbReference type="ChEBI" id="CHEBI:173112"/>
        <dbReference type="EC" id="2.7.7.7"/>
    </reaction>
</comment>
<dbReference type="Gene3D" id="1.10.150.20">
    <property type="entry name" value="5' to 3' exonuclease, C-terminal subdomain"/>
    <property type="match status" value="2"/>
</dbReference>
<dbReference type="Gene3D" id="3.40.50.1010">
    <property type="entry name" value="5'-nuclease"/>
    <property type="match status" value="1"/>
</dbReference>
<dbReference type="GO" id="GO:0006261">
    <property type="term" value="P:DNA-templated DNA replication"/>
    <property type="evidence" value="ECO:0007669"/>
    <property type="project" value="UniProtKB-UniRule"/>
</dbReference>
<evidence type="ECO:0000256" key="12">
    <source>
        <dbReference type="ARBA" id="ARBA00023125"/>
    </source>
</evidence>
<dbReference type="SMART" id="SM00482">
    <property type="entry name" value="POLAc"/>
    <property type="match status" value="1"/>
</dbReference>
<reference evidence="20" key="1">
    <citation type="journal article" date="2023" name="J. Hazard. Mater.">
        <title>Anaerobic biodegradation of pyrene and benzo[a]pyrene by a new sulfate-reducing Desulforamulus aquiferis strain DSA.</title>
        <authorList>
            <person name="Zhang Z."/>
            <person name="Sun J."/>
            <person name="Gong X."/>
            <person name="Wang C."/>
            <person name="Wang H."/>
        </authorList>
    </citation>
    <scope>NUCLEOTIDE SEQUENCE</scope>
    <source>
        <strain evidence="20">DSA</strain>
    </source>
</reference>
<feature type="domain" description="DNA-directed DNA polymerase family A palm" evidence="19">
    <location>
        <begin position="641"/>
        <end position="848"/>
    </location>
</feature>
<dbReference type="SUPFAM" id="SSF56672">
    <property type="entry name" value="DNA/RNA polymerases"/>
    <property type="match status" value="1"/>
</dbReference>
<evidence type="ECO:0000313" key="20">
    <source>
        <dbReference type="EMBL" id="MDO7786711.1"/>
    </source>
</evidence>
<evidence type="ECO:0000256" key="7">
    <source>
        <dbReference type="ARBA" id="ARBA00022722"/>
    </source>
</evidence>
<dbReference type="RefSeq" id="WP_304541915.1">
    <property type="nucleotide sequence ID" value="NZ_JARPTC010000007.1"/>
</dbReference>
<dbReference type="InterPro" id="IPR002562">
    <property type="entry name" value="3'-5'_exonuclease_dom"/>
</dbReference>
<evidence type="ECO:0000256" key="9">
    <source>
        <dbReference type="ARBA" id="ARBA00022801"/>
    </source>
</evidence>
<keyword evidence="13 16" id="KW-0234">DNA repair</keyword>
<evidence type="ECO:0000256" key="15">
    <source>
        <dbReference type="NCBIfam" id="TIGR00593"/>
    </source>
</evidence>
<dbReference type="InterPro" id="IPR029060">
    <property type="entry name" value="PIN-like_dom_sf"/>
</dbReference>
<dbReference type="PROSITE" id="PS00447">
    <property type="entry name" value="DNA_POLYMERASE_A"/>
    <property type="match status" value="1"/>
</dbReference>
<dbReference type="SMART" id="SM00279">
    <property type="entry name" value="HhH2"/>
    <property type="match status" value="1"/>
</dbReference>
<keyword evidence="7" id="KW-0540">Nuclease</keyword>
<evidence type="ECO:0000259" key="19">
    <source>
        <dbReference type="SMART" id="SM00482"/>
    </source>
</evidence>
<dbReference type="SUPFAM" id="SSF47807">
    <property type="entry name" value="5' to 3' exonuclease, C-terminal subdomain"/>
    <property type="match status" value="1"/>
</dbReference>
<dbReference type="AlphaFoldDB" id="A0AAW7ZC76"/>
<dbReference type="EMBL" id="JARPTC010000007">
    <property type="protein sequence ID" value="MDO7786711.1"/>
    <property type="molecule type" value="Genomic_DNA"/>
</dbReference>
<dbReference type="SUPFAM" id="SSF53098">
    <property type="entry name" value="Ribonuclease H-like"/>
    <property type="match status" value="1"/>
</dbReference>
<dbReference type="CDD" id="cd09898">
    <property type="entry name" value="H3TH_53EXO"/>
    <property type="match status" value="1"/>
</dbReference>
<feature type="domain" description="3'-5' exonuclease" evidence="17">
    <location>
        <begin position="316"/>
        <end position="474"/>
    </location>
</feature>
<dbReference type="InterPro" id="IPR054690">
    <property type="entry name" value="DNA_polI_exonuclease"/>
</dbReference>
<name>A0AAW7ZC76_9FIRM</name>
<evidence type="ECO:0000256" key="2">
    <source>
        <dbReference type="ARBA" id="ARBA00012417"/>
    </source>
</evidence>
<dbReference type="PANTHER" id="PTHR10133:SF27">
    <property type="entry name" value="DNA POLYMERASE NU"/>
    <property type="match status" value="1"/>
</dbReference>
<dbReference type="CDD" id="cd06140">
    <property type="entry name" value="DNA_polA_I_Bacillus_like_exo"/>
    <property type="match status" value="1"/>
</dbReference>
<dbReference type="EC" id="2.7.7.7" evidence="2 15"/>
<dbReference type="InterPro" id="IPR036397">
    <property type="entry name" value="RNaseH_sf"/>
</dbReference>
<dbReference type="InterPro" id="IPR043502">
    <property type="entry name" value="DNA/RNA_pol_sf"/>
</dbReference>
<sequence>MSLETMIIIDGNSLIHRAFHALPLLSNSKGIITNAAYGFTNMLLKVLKDEQPGLVAVAFDKGKITFRNSMYEQYKGTRKATPDELRPQFLIVKDILRAMRIPYFECEGYEADDLIGTITTQAEAMGLNVLILTGDRDALQLVSSKTKVMLTRKGITEVELFDEGKVWDKFGVTPAQIIELKALQGDQSDNIPGVPKVGEKTALALIKSHGSVEEIVNNLDQVIPKYQKLIRGNEEMALLSKKLATIVRDVPMELDLSLCSWRGPDNQKLLELFQELEFKTLIRQLTSSVSQVKQKSKEKQKNEIDLPPLETYQVGYKTIAGQETLDDLLVAASHAREIGIYLEGDRREGIKCAYLAIPDKDIYLLFPEKVDESQGIPQLSVLKALCENKDIKKFFHDAKAAIWLLHKHNICLNNLAFDTMLASYLINPTASDYELYDIALDQLGIVLPTKGEAASAARADAILRLSEVLLNKLAQREEDRLYHEVELPLVTVLAEMELAGVTVDKQGLKDMSQELHSVIELLTKNIHRMADQEFNINSPKQLGQILFEKLKLPVLKKTKTGYSTDAEVLEKLAEEHEIVEQILEYRQVAKLKSTYADGLAALVDPETSRLHSTFHQTVTATGRLSSAEPNLQNIPIRLESGRRIRKVFVPRQRGNIMVTADYSQIELRVLAHMSKDPSFVDAFKNGQDIHTRTASEVFGLPMDQVTPELRNRAKAVNFGIVYGISDFGLSRDLKVTRKEAKSYIDSYFARCPGVRQYIDRTIQEAKEKGYVTTLLNRRRYIPELFSPNFNIRGFGERAAMNTPIQGSAADIIKLAMVKVRDELARRNMASKMVLQVHDELIFDVPESELPELVELVKNHMENALSLDVPLVVDIKAGPNWYETKLI</sequence>
<evidence type="ECO:0000259" key="17">
    <source>
        <dbReference type="SMART" id="SM00474"/>
    </source>
</evidence>
<dbReference type="PRINTS" id="PR00868">
    <property type="entry name" value="DNAPOLI"/>
</dbReference>
<dbReference type="Gene3D" id="3.30.420.10">
    <property type="entry name" value="Ribonuclease H-like superfamily/Ribonuclease H"/>
    <property type="match status" value="1"/>
</dbReference>
<dbReference type="InterPro" id="IPR018320">
    <property type="entry name" value="DNA_polymerase_1"/>
</dbReference>
<evidence type="ECO:0000256" key="16">
    <source>
        <dbReference type="RuleBase" id="RU004460"/>
    </source>
</evidence>
<evidence type="ECO:0000256" key="4">
    <source>
        <dbReference type="ARBA" id="ARBA00022679"/>
    </source>
</evidence>
<dbReference type="GO" id="GO:0003887">
    <property type="term" value="F:DNA-directed DNA polymerase activity"/>
    <property type="evidence" value="ECO:0007669"/>
    <property type="project" value="UniProtKB-UniRule"/>
</dbReference>
<proteinExistence type="inferred from homology"/>
<keyword evidence="9" id="KW-0378">Hydrolase</keyword>
<organism evidence="20 21">
    <name type="scientific">Desulforamulus aquiferis</name>
    <dbReference type="NCBI Taxonomy" id="1397668"/>
    <lineage>
        <taxon>Bacteria</taxon>
        <taxon>Bacillati</taxon>
        <taxon>Bacillota</taxon>
        <taxon>Clostridia</taxon>
        <taxon>Eubacteriales</taxon>
        <taxon>Peptococcaceae</taxon>
        <taxon>Desulforamulus</taxon>
    </lineage>
</organism>
<dbReference type="InterPro" id="IPR036279">
    <property type="entry name" value="5-3_exonuclease_C_sf"/>
</dbReference>
<evidence type="ECO:0000256" key="1">
    <source>
        <dbReference type="ARBA" id="ARBA00007705"/>
    </source>
</evidence>
<keyword evidence="10" id="KW-0269">Exonuclease</keyword>
<dbReference type="InterPro" id="IPR020045">
    <property type="entry name" value="DNA_polI_H3TH"/>
</dbReference>
<keyword evidence="21" id="KW-1185">Reference proteome</keyword>
<dbReference type="CDD" id="cd08637">
    <property type="entry name" value="DNA_pol_A_pol_I_C"/>
    <property type="match status" value="1"/>
</dbReference>
<keyword evidence="8 16" id="KW-0227">DNA damage</keyword>
<keyword evidence="12 16" id="KW-0238">DNA-binding</keyword>
<reference evidence="20" key="2">
    <citation type="submission" date="2023-03" db="EMBL/GenBank/DDBJ databases">
        <authorList>
            <person name="Zhang Z."/>
        </authorList>
    </citation>
    <scope>NUCLEOTIDE SEQUENCE</scope>
    <source>
        <strain evidence="20">DSA</strain>
    </source>
</reference>
<dbReference type="FunFam" id="1.10.150.20:FF:000003">
    <property type="entry name" value="DNA polymerase I"/>
    <property type="match status" value="1"/>
</dbReference>
<dbReference type="GO" id="GO:0006302">
    <property type="term" value="P:double-strand break repair"/>
    <property type="evidence" value="ECO:0007669"/>
    <property type="project" value="TreeGrafter"/>
</dbReference>
<comment type="subunit">
    <text evidence="16">Single-chain monomer with multiple functions.</text>
</comment>
<dbReference type="InterPro" id="IPR002421">
    <property type="entry name" value="5-3_exonuclease"/>
</dbReference>
<keyword evidence="6 16" id="KW-0235">DNA replication</keyword>
<dbReference type="GO" id="GO:0008409">
    <property type="term" value="F:5'-3' exonuclease activity"/>
    <property type="evidence" value="ECO:0007669"/>
    <property type="project" value="InterPro"/>
</dbReference>
<evidence type="ECO:0000256" key="3">
    <source>
        <dbReference type="ARBA" id="ARBA00020311"/>
    </source>
</evidence>
<dbReference type="GO" id="GO:0008408">
    <property type="term" value="F:3'-5' exonuclease activity"/>
    <property type="evidence" value="ECO:0007669"/>
    <property type="project" value="InterPro"/>
</dbReference>
<evidence type="ECO:0000313" key="21">
    <source>
        <dbReference type="Proteomes" id="UP001172911"/>
    </source>
</evidence>
<protein>
    <recommendedName>
        <fullName evidence="3 15">DNA polymerase I</fullName>
        <ecNumber evidence="2 15">2.7.7.7</ecNumber>
    </recommendedName>
</protein>
<dbReference type="InterPro" id="IPR012337">
    <property type="entry name" value="RNaseH-like_sf"/>
</dbReference>
<gene>
    <name evidence="16 20" type="primary">polA</name>
    <name evidence="20" type="ORF">P6N53_05675</name>
</gene>
<evidence type="ECO:0000256" key="11">
    <source>
        <dbReference type="ARBA" id="ARBA00022932"/>
    </source>
</evidence>
<dbReference type="SUPFAM" id="SSF88723">
    <property type="entry name" value="PIN domain-like"/>
    <property type="match status" value="1"/>
</dbReference>
<keyword evidence="5 16" id="KW-0548">Nucleotidyltransferase</keyword>
<evidence type="ECO:0000259" key="18">
    <source>
        <dbReference type="SMART" id="SM00475"/>
    </source>
</evidence>
<evidence type="ECO:0000256" key="13">
    <source>
        <dbReference type="ARBA" id="ARBA00023204"/>
    </source>
</evidence>